<name>A0A9W6EN11_ASPTU</name>
<dbReference type="Proteomes" id="UP001144157">
    <property type="component" value="Unassembled WGS sequence"/>
</dbReference>
<accession>A0A9W6EN11</accession>
<organism evidence="1 2">
    <name type="scientific">Aspergillus tubingensis</name>
    <dbReference type="NCBI Taxonomy" id="5068"/>
    <lineage>
        <taxon>Eukaryota</taxon>
        <taxon>Fungi</taxon>
        <taxon>Dikarya</taxon>
        <taxon>Ascomycota</taxon>
        <taxon>Pezizomycotina</taxon>
        <taxon>Eurotiomycetes</taxon>
        <taxon>Eurotiomycetidae</taxon>
        <taxon>Eurotiales</taxon>
        <taxon>Aspergillaceae</taxon>
        <taxon>Aspergillus</taxon>
        <taxon>Aspergillus subgen. Circumdati</taxon>
    </lineage>
</organism>
<evidence type="ECO:0000313" key="1">
    <source>
        <dbReference type="EMBL" id="GLA85035.1"/>
    </source>
</evidence>
<comment type="caution">
    <text evidence="1">The sequence shown here is derived from an EMBL/GenBank/DDBJ whole genome shotgun (WGS) entry which is preliminary data.</text>
</comment>
<dbReference type="CDD" id="cd12148">
    <property type="entry name" value="fungal_TF_MHR"/>
    <property type="match status" value="1"/>
</dbReference>
<evidence type="ECO:0000313" key="2">
    <source>
        <dbReference type="Proteomes" id="UP001144157"/>
    </source>
</evidence>
<protein>
    <recommendedName>
        <fullName evidence="3">Transcription factor domain-containing protein</fullName>
    </recommendedName>
</protein>
<reference evidence="1" key="1">
    <citation type="submission" date="2022-07" db="EMBL/GenBank/DDBJ databases">
        <title>Taxonomy of Aspergillus series Nigri: significant species reduction supported by multi-species coalescent approaches.</title>
        <authorList>
            <person name="Bian C."/>
            <person name="Kusuya Y."/>
            <person name="Sklenar F."/>
            <person name="D'hooge E."/>
            <person name="Yaguchi T."/>
            <person name="Takahashi H."/>
            <person name="Hubka V."/>
        </authorList>
    </citation>
    <scope>NUCLEOTIDE SEQUENCE</scope>
    <source>
        <strain evidence="1">IFM 56815</strain>
    </source>
</reference>
<dbReference type="AlphaFoldDB" id="A0A9W6EN11"/>
<proteinExistence type="predicted"/>
<dbReference type="PANTHER" id="PTHR47256">
    <property type="entry name" value="ZN(II)2CYS6 TRANSCRIPTION FACTOR (EUROFUNG)-RELATED"/>
    <property type="match status" value="1"/>
</dbReference>
<gene>
    <name evidence="1" type="ORF">AtubIFM56815_009259</name>
</gene>
<dbReference type="EMBL" id="BRPE01000006">
    <property type="protein sequence ID" value="GLA85035.1"/>
    <property type="molecule type" value="Genomic_DNA"/>
</dbReference>
<evidence type="ECO:0008006" key="3">
    <source>
        <dbReference type="Google" id="ProtNLM"/>
    </source>
</evidence>
<dbReference type="PANTHER" id="PTHR47256:SF4">
    <property type="entry name" value="ZN(II)2CYS6 TRANSCRIPTION FACTOR (EUROFUNG)"/>
    <property type="match status" value="1"/>
</dbReference>
<sequence>MAAMGKNRMGWWYLGQVRSMAEEYAKMHLDSPSSTPTRESRAIDNTIWGIYNLTATASISLMKHMAIDHLEEDIWTAYPRQMDPVQSHIPCVLNRFTTLSEINVDANRLVFASGLNSPRDELEKALKGILKRLDVWKSNLPTCLTPDNPTVSQSLSSQ</sequence>
<dbReference type="InterPro" id="IPR053187">
    <property type="entry name" value="Notoamide_regulator"/>
</dbReference>